<gene>
    <name evidence="1" type="ORF">MB901379_01608</name>
</gene>
<dbReference type="AlphaFoldDB" id="A0A3S4BUP0"/>
<sequence>MVAFRVIDPRGARVATQNCDSAEAAHSWFAVSLVDRSERGWRMEVNDDGRWAFFDDTGGFTAPASRPRAPR</sequence>
<proteinExistence type="predicted"/>
<dbReference type="RefSeq" id="WP_158016082.1">
    <property type="nucleotide sequence ID" value="NZ_CBCSKE010000017.1"/>
</dbReference>
<organism evidence="1 2">
    <name type="scientific">Mycobacterium basiliense</name>
    <dbReference type="NCBI Taxonomy" id="2094119"/>
    <lineage>
        <taxon>Bacteria</taxon>
        <taxon>Bacillati</taxon>
        <taxon>Actinomycetota</taxon>
        <taxon>Actinomycetes</taxon>
        <taxon>Mycobacteriales</taxon>
        <taxon>Mycobacteriaceae</taxon>
        <taxon>Mycobacterium</taxon>
    </lineage>
</organism>
<keyword evidence="2" id="KW-1185">Reference proteome</keyword>
<protein>
    <submittedName>
        <fullName evidence="1">Uncharacterized protein</fullName>
    </submittedName>
</protein>
<reference evidence="2" key="1">
    <citation type="submission" date="2018-02" db="EMBL/GenBank/DDBJ databases">
        <authorList>
            <person name="Seth-Smith MB H."/>
            <person name="Seth-Smith H."/>
        </authorList>
    </citation>
    <scope>NUCLEOTIDE SEQUENCE [LARGE SCALE GENOMIC DNA]</scope>
</reference>
<evidence type="ECO:0000313" key="2">
    <source>
        <dbReference type="Proteomes" id="UP000269998"/>
    </source>
</evidence>
<accession>A0A3S4BUP0</accession>
<dbReference type="Proteomes" id="UP000269998">
    <property type="component" value="Chromosome"/>
</dbReference>
<dbReference type="OrthoDB" id="4737969at2"/>
<name>A0A3S4BUP0_9MYCO</name>
<dbReference type="KEGG" id="mbai:MB901379_01608"/>
<dbReference type="EMBL" id="LR130759">
    <property type="protein sequence ID" value="VDM88052.1"/>
    <property type="molecule type" value="Genomic_DNA"/>
</dbReference>
<evidence type="ECO:0000313" key="1">
    <source>
        <dbReference type="EMBL" id="VDM88052.1"/>
    </source>
</evidence>